<organism evidence="2 3">
    <name type="scientific">Macrolepiota fuliginosa MF-IS2</name>
    <dbReference type="NCBI Taxonomy" id="1400762"/>
    <lineage>
        <taxon>Eukaryota</taxon>
        <taxon>Fungi</taxon>
        <taxon>Dikarya</taxon>
        <taxon>Basidiomycota</taxon>
        <taxon>Agaricomycotina</taxon>
        <taxon>Agaricomycetes</taxon>
        <taxon>Agaricomycetidae</taxon>
        <taxon>Agaricales</taxon>
        <taxon>Agaricineae</taxon>
        <taxon>Agaricaceae</taxon>
        <taxon>Macrolepiota</taxon>
    </lineage>
</organism>
<name>A0A9P6C6F4_9AGAR</name>
<evidence type="ECO:0000256" key="1">
    <source>
        <dbReference type="SAM" id="MobiDB-lite"/>
    </source>
</evidence>
<dbReference type="EMBL" id="MU151112">
    <property type="protein sequence ID" value="KAF9450128.1"/>
    <property type="molecule type" value="Genomic_DNA"/>
</dbReference>
<feature type="compositionally biased region" description="Low complexity" evidence="1">
    <location>
        <begin position="191"/>
        <end position="216"/>
    </location>
</feature>
<evidence type="ECO:0000313" key="2">
    <source>
        <dbReference type="EMBL" id="KAF9450128.1"/>
    </source>
</evidence>
<gene>
    <name evidence="2" type="ORF">P691DRAFT_500837</name>
</gene>
<accession>A0A9P6C6F4</accession>
<feature type="region of interest" description="Disordered" evidence="1">
    <location>
        <begin position="189"/>
        <end position="244"/>
    </location>
</feature>
<sequence length="275" mass="28576">MSKPSAAQPPTNPSIPRHSAWSSVPPQSSNSPSRFQLPAPTTPTVQTHSRRPSALSGVSINDGVSVNRNSVPAAKQGLCGLFFSTPPLAKSCSFFAPGSAITFGSIDDVSAPSSSSPAAAPSIKCEDVKSFGTIEADSRVNGKSVFFSRPSVVVPPSTASSSTPSPAVSVAASAPAIRFAKTDIARLFQNPSSTPSSQPASSSQPTQSSAPSQPSQLGFHGFTPYRHPQSGALGAPPPQMRPPMAQQMPVPWSYYVSGHSSYLTINSLTEMMIHL</sequence>
<keyword evidence="3" id="KW-1185">Reference proteome</keyword>
<protein>
    <submittedName>
        <fullName evidence="2">Uncharacterized protein</fullName>
    </submittedName>
</protein>
<feature type="compositionally biased region" description="Low complexity" evidence="1">
    <location>
        <begin position="19"/>
        <end position="33"/>
    </location>
</feature>
<dbReference type="Proteomes" id="UP000807342">
    <property type="component" value="Unassembled WGS sequence"/>
</dbReference>
<proteinExistence type="predicted"/>
<reference evidence="2" key="1">
    <citation type="submission" date="2020-11" db="EMBL/GenBank/DDBJ databases">
        <authorList>
            <consortium name="DOE Joint Genome Institute"/>
            <person name="Ahrendt S."/>
            <person name="Riley R."/>
            <person name="Andreopoulos W."/>
            <person name="Labutti K."/>
            <person name="Pangilinan J."/>
            <person name="Ruiz-Duenas F.J."/>
            <person name="Barrasa J.M."/>
            <person name="Sanchez-Garcia M."/>
            <person name="Camarero S."/>
            <person name="Miyauchi S."/>
            <person name="Serrano A."/>
            <person name="Linde D."/>
            <person name="Babiker R."/>
            <person name="Drula E."/>
            <person name="Ayuso-Fernandez I."/>
            <person name="Pacheco R."/>
            <person name="Padilla G."/>
            <person name="Ferreira P."/>
            <person name="Barriuso J."/>
            <person name="Kellner H."/>
            <person name="Castanera R."/>
            <person name="Alfaro M."/>
            <person name="Ramirez L."/>
            <person name="Pisabarro A.G."/>
            <person name="Kuo A."/>
            <person name="Tritt A."/>
            <person name="Lipzen A."/>
            <person name="He G."/>
            <person name="Yan M."/>
            <person name="Ng V."/>
            <person name="Cullen D."/>
            <person name="Martin F."/>
            <person name="Rosso M.-N."/>
            <person name="Henrissat B."/>
            <person name="Hibbett D."/>
            <person name="Martinez A.T."/>
            <person name="Grigoriev I.V."/>
        </authorList>
    </citation>
    <scope>NUCLEOTIDE SEQUENCE</scope>
    <source>
        <strain evidence="2">MF-IS2</strain>
    </source>
</reference>
<feature type="region of interest" description="Disordered" evidence="1">
    <location>
        <begin position="1"/>
        <end position="62"/>
    </location>
</feature>
<comment type="caution">
    <text evidence="2">The sequence shown here is derived from an EMBL/GenBank/DDBJ whole genome shotgun (WGS) entry which is preliminary data.</text>
</comment>
<evidence type="ECO:0000313" key="3">
    <source>
        <dbReference type="Proteomes" id="UP000807342"/>
    </source>
</evidence>
<dbReference type="OrthoDB" id="3061363at2759"/>
<dbReference type="AlphaFoldDB" id="A0A9P6C6F4"/>